<evidence type="ECO:0000313" key="2">
    <source>
        <dbReference type="Proteomes" id="UP000604241"/>
    </source>
</evidence>
<dbReference type="RefSeq" id="WP_191783663.1">
    <property type="nucleotide sequence ID" value="NZ_JACSQV010000009.1"/>
</dbReference>
<protein>
    <recommendedName>
        <fullName evidence="3">DUF4230 domain-containing protein</fullName>
    </recommendedName>
</protein>
<reference evidence="1 2" key="1">
    <citation type="submission" date="2020-08" db="EMBL/GenBank/DDBJ databases">
        <title>A Genomic Blueprint of the Chicken Gut Microbiome.</title>
        <authorList>
            <person name="Gilroy R."/>
            <person name="Ravi A."/>
            <person name="Getino M."/>
            <person name="Pursley I."/>
            <person name="Horton D.L."/>
            <person name="Alikhan N.-F."/>
            <person name="Baker D."/>
            <person name="Gharbi K."/>
            <person name="Hall N."/>
            <person name="Watson M."/>
            <person name="Adriaenssens E.M."/>
            <person name="Foster-Nyarko E."/>
            <person name="Jarju S."/>
            <person name="Secka A."/>
            <person name="Antonio M."/>
            <person name="Oren A."/>
            <person name="Chaudhuri R."/>
            <person name="La Ragione R.M."/>
            <person name="Hildebrand F."/>
            <person name="Pallen M.J."/>
        </authorList>
    </citation>
    <scope>NUCLEOTIDE SEQUENCE [LARGE SCALE GENOMIC DNA]</scope>
    <source>
        <strain evidence="1 2">Sa3CUA2</strain>
    </source>
</reference>
<dbReference type="Proteomes" id="UP000604241">
    <property type="component" value="Unassembled WGS sequence"/>
</dbReference>
<organism evidence="1 2">
    <name type="scientific">Cellulomonas avistercoris</name>
    <dbReference type="NCBI Taxonomy" id="2762242"/>
    <lineage>
        <taxon>Bacteria</taxon>
        <taxon>Bacillati</taxon>
        <taxon>Actinomycetota</taxon>
        <taxon>Actinomycetes</taxon>
        <taxon>Micrococcales</taxon>
        <taxon>Cellulomonadaceae</taxon>
        <taxon>Cellulomonas</taxon>
    </lineage>
</organism>
<dbReference type="EMBL" id="JACSQV010000009">
    <property type="protein sequence ID" value="MBD7919018.1"/>
    <property type="molecule type" value="Genomic_DNA"/>
</dbReference>
<comment type="caution">
    <text evidence="1">The sequence shown here is derived from an EMBL/GenBank/DDBJ whole genome shotgun (WGS) entry which is preliminary data.</text>
</comment>
<name>A0ABR8QF17_9CELL</name>
<sequence>METSRSPRTAAWVVGAACVGALLAYGVMRAFPDLSLFGAGSQDRDAEIVSSITREEQVVLLSLGIEGIAEQSATGSFLGVDVPGTGRSSFVKYGFNAKLGIEGGDVRIARAGEDELVISVPEFIFIGHDDESFRTVVEDNGVLSWVTPQIDTVEMIDDILDEGAQGQYIDENEEILQDQARAFYSAIVTSIDPTVALTFEFR</sequence>
<accession>A0ABR8QF17</accession>
<keyword evidence="2" id="KW-1185">Reference proteome</keyword>
<evidence type="ECO:0008006" key="3">
    <source>
        <dbReference type="Google" id="ProtNLM"/>
    </source>
</evidence>
<proteinExistence type="predicted"/>
<evidence type="ECO:0000313" key="1">
    <source>
        <dbReference type="EMBL" id="MBD7919018.1"/>
    </source>
</evidence>
<gene>
    <name evidence="1" type="ORF">H9657_12110</name>
</gene>